<organism evidence="16 17">
    <name type="scientific">Polarella glacialis</name>
    <name type="common">Dinoflagellate</name>
    <dbReference type="NCBI Taxonomy" id="89957"/>
    <lineage>
        <taxon>Eukaryota</taxon>
        <taxon>Sar</taxon>
        <taxon>Alveolata</taxon>
        <taxon>Dinophyceae</taxon>
        <taxon>Suessiales</taxon>
        <taxon>Suessiaceae</taxon>
        <taxon>Polarella</taxon>
    </lineage>
</organism>
<name>A0A813EV74_POLGL</name>
<protein>
    <recommendedName>
        <fullName evidence="11">Calreticulin</fullName>
    </recommendedName>
</protein>
<dbReference type="GO" id="GO:0051082">
    <property type="term" value="F:unfolded protein binding"/>
    <property type="evidence" value="ECO:0007669"/>
    <property type="project" value="InterPro"/>
</dbReference>
<gene>
    <name evidence="16" type="ORF">PGLA1383_LOCUS22410</name>
</gene>
<dbReference type="Pfam" id="PF00262">
    <property type="entry name" value="Calreticulin"/>
    <property type="match status" value="1"/>
</dbReference>
<keyword evidence="3" id="KW-0479">Metal-binding</keyword>
<evidence type="ECO:0000256" key="12">
    <source>
        <dbReference type="PIRSR" id="PIRSR002356-1"/>
    </source>
</evidence>
<dbReference type="AlphaFoldDB" id="A0A813EV74"/>
<dbReference type="EMBL" id="CAJNNV010016159">
    <property type="protein sequence ID" value="CAE8604236.1"/>
    <property type="molecule type" value="Genomic_DNA"/>
</dbReference>
<evidence type="ECO:0000256" key="15">
    <source>
        <dbReference type="SAM" id="MobiDB-lite"/>
    </source>
</evidence>
<evidence type="ECO:0000256" key="11">
    <source>
        <dbReference type="PIRNR" id="PIRNR002356"/>
    </source>
</evidence>
<sequence>MTMRRSLLCVGSLTSLASGKVYFSETFGDGWDSRWTASQLKDSEGTAGKFVASAGKWFADEAEDTGIQTSEDSKFFGLSAGFESFSNEGKDLIIQYQAKYEKNVECGGGYVKIGPKMADATTFGDPTPYNIMFGPDMCGYTKRTHLIFNYKGKNVLKKADMAYKQEGEGTSHIYRLVVKPDNTVRVEIDQEKIYEGSMKEDWELLAAKEISDPDDKKPSEWADSSMMDDPEDKKPDNWVEEKRTVDSAAKKPDDWDDEEDGEWEAPMIDNPEFKGEWSVKRISNPAYVGVWEAKKIANPEYVDDESVYKFADFGFIGFDLWQVKGGTIFDNVIITDDVAEADAFAKKWATLSEVEKAKKKEEDDKKAEEAKAATPPPAADAASDNDDDDDAEE</sequence>
<feature type="binding site" evidence="12">
    <location>
        <position position="112"/>
    </location>
    <ligand>
        <name>an alpha-D-glucoside</name>
        <dbReference type="ChEBI" id="CHEBI:22390"/>
    </ligand>
</feature>
<feature type="signal peptide" evidence="14">
    <location>
        <begin position="1"/>
        <end position="19"/>
    </location>
</feature>
<reference evidence="16" key="1">
    <citation type="submission" date="2021-02" db="EMBL/GenBank/DDBJ databases">
        <authorList>
            <person name="Dougan E. K."/>
            <person name="Rhodes N."/>
            <person name="Thang M."/>
            <person name="Chan C."/>
        </authorList>
    </citation>
    <scope>NUCLEOTIDE SEQUENCE</scope>
</reference>
<keyword evidence="9" id="KW-0106">Calcium</keyword>
<dbReference type="PANTHER" id="PTHR11073">
    <property type="entry name" value="CALRETICULIN AND CALNEXIN"/>
    <property type="match status" value="1"/>
</dbReference>
<accession>A0A813EV74</accession>
<evidence type="ECO:0000256" key="7">
    <source>
        <dbReference type="ARBA" id="ARBA00022824"/>
    </source>
</evidence>
<feature type="region of interest" description="Disordered" evidence="15">
    <location>
        <begin position="209"/>
        <end position="263"/>
    </location>
</feature>
<evidence type="ECO:0000256" key="1">
    <source>
        <dbReference type="ARBA" id="ARBA00004319"/>
    </source>
</evidence>
<dbReference type="Gene3D" id="2.60.120.200">
    <property type="match status" value="1"/>
</dbReference>
<dbReference type="PRINTS" id="PR00626">
    <property type="entry name" value="CALRETICULIN"/>
</dbReference>
<keyword evidence="7 11" id="KW-0256">Endoplasmic reticulum</keyword>
<dbReference type="Gene3D" id="2.10.250.10">
    <property type="entry name" value="Calreticulin/calnexin, P domain"/>
    <property type="match status" value="1"/>
</dbReference>
<evidence type="ECO:0000256" key="4">
    <source>
        <dbReference type="ARBA" id="ARBA00022729"/>
    </source>
</evidence>
<dbReference type="GO" id="GO:0036503">
    <property type="term" value="P:ERAD pathway"/>
    <property type="evidence" value="ECO:0007669"/>
    <property type="project" value="TreeGrafter"/>
</dbReference>
<dbReference type="InterPro" id="IPR018124">
    <property type="entry name" value="Calret/calnex_CS"/>
</dbReference>
<feature type="compositionally biased region" description="Basic and acidic residues" evidence="15">
    <location>
        <begin position="355"/>
        <end position="371"/>
    </location>
</feature>
<dbReference type="OMA" id="DNRAGEW"/>
<evidence type="ECO:0000313" key="17">
    <source>
        <dbReference type="Proteomes" id="UP000654075"/>
    </source>
</evidence>
<evidence type="ECO:0000256" key="10">
    <source>
        <dbReference type="ARBA" id="ARBA00023186"/>
    </source>
</evidence>
<feature type="compositionally biased region" description="Basic and acidic residues" evidence="15">
    <location>
        <begin position="231"/>
        <end position="253"/>
    </location>
</feature>
<evidence type="ECO:0000256" key="14">
    <source>
        <dbReference type="RuleBase" id="RU362126"/>
    </source>
</evidence>
<evidence type="ECO:0000256" key="5">
    <source>
        <dbReference type="ARBA" id="ARBA00022734"/>
    </source>
</evidence>
<dbReference type="PIRSF" id="PIRSF002356">
    <property type="entry name" value="Calreticulin"/>
    <property type="match status" value="1"/>
</dbReference>
<dbReference type="OrthoDB" id="423776at2759"/>
<evidence type="ECO:0000256" key="6">
    <source>
        <dbReference type="ARBA" id="ARBA00022737"/>
    </source>
</evidence>
<proteinExistence type="inferred from homology"/>
<feature type="compositionally biased region" description="Basic and acidic residues" evidence="15">
    <location>
        <begin position="209"/>
        <end position="220"/>
    </location>
</feature>
<evidence type="ECO:0000256" key="13">
    <source>
        <dbReference type="PIRSR" id="PIRSR002356-3"/>
    </source>
</evidence>
<evidence type="ECO:0000256" key="9">
    <source>
        <dbReference type="ARBA" id="ARBA00022837"/>
    </source>
</evidence>
<feature type="chain" id="PRO_5033098232" description="Calreticulin" evidence="14">
    <location>
        <begin position="20"/>
        <end position="393"/>
    </location>
</feature>
<dbReference type="InterPro" id="IPR013320">
    <property type="entry name" value="ConA-like_dom_sf"/>
</dbReference>
<dbReference type="GO" id="GO:0030246">
    <property type="term" value="F:carbohydrate binding"/>
    <property type="evidence" value="ECO:0007669"/>
    <property type="project" value="UniProtKB-KW"/>
</dbReference>
<feature type="binding site" evidence="12">
    <location>
        <position position="110"/>
    </location>
    <ligand>
        <name>an alpha-D-glucoside</name>
        <dbReference type="ChEBI" id="CHEBI:22390"/>
    </ligand>
</feature>
<evidence type="ECO:0000256" key="3">
    <source>
        <dbReference type="ARBA" id="ARBA00022723"/>
    </source>
</evidence>
<dbReference type="InterPro" id="IPR001580">
    <property type="entry name" value="Calret/calnex"/>
</dbReference>
<dbReference type="FunFam" id="2.10.250.10:FF:000002">
    <property type="entry name" value="Calreticulin"/>
    <property type="match status" value="1"/>
</dbReference>
<dbReference type="GO" id="GO:0005509">
    <property type="term" value="F:calcium ion binding"/>
    <property type="evidence" value="ECO:0007669"/>
    <property type="project" value="InterPro"/>
</dbReference>
<keyword evidence="8" id="KW-0862">Zinc</keyword>
<comment type="caution">
    <text evidence="16">The sequence shown here is derived from an EMBL/GenBank/DDBJ whole genome shotgun (WGS) entry which is preliminary data.</text>
</comment>
<dbReference type="GO" id="GO:0006457">
    <property type="term" value="P:protein folding"/>
    <property type="evidence" value="ECO:0007669"/>
    <property type="project" value="InterPro"/>
</dbReference>
<dbReference type="PROSITE" id="PS00804">
    <property type="entry name" value="CALRETICULIN_2"/>
    <property type="match status" value="1"/>
</dbReference>
<keyword evidence="4 14" id="KW-0732">Signal</keyword>
<dbReference type="PANTHER" id="PTHR11073:SF2">
    <property type="entry name" value="CALRETICULIN"/>
    <property type="match status" value="1"/>
</dbReference>
<keyword evidence="6" id="KW-0677">Repeat</keyword>
<keyword evidence="5" id="KW-0430">Lectin</keyword>
<feature type="compositionally biased region" description="Acidic residues" evidence="15">
    <location>
        <begin position="383"/>
        <end position="393"/>
    </location>
</feature>
<dbReference type="InterPro" id="IPR009169">
    <property type="entry name" value="Calreticulin"/>
</dbReference>
<feature type="compositionally biased region" description="Acidic residues" evidence="15">
    <location>
        <begin position="254"/>
        <end position="263"/>
    </location>
</feature>
<evidence type="ECO:0000256" key="2">
    <source>
        <dbReference type="ARBA" id="ARBA00010983"/>
    </source>
</evidence>
<comment type="subcellular location">
    <subcellularLocation>
        <location evidence="1 11">Endoplasmic reticulum lumen</location>
    </subcellularLocation>
</comment>
<keyword evidence="10 11" id="KW-0143">Chaperone</keyword>
<feature type="disulfide bond" evidence="13">
    <location>
        <begin position="106"/>
        <end position="138"/>
    </location>
</feature>
<feature type="region of interest" description="Disordered" evidence="15">
    <location>
        <begin position="355"/>
        <end position="393"/>
    </location>
</feature>
<dbReference type="SUPFAM" id="SSF63887">
    <property type="entry name" value="P-domain of calnexin/calreticulin"/>
    <property type="match status" value="1"/>
</dbReference>
<feature type="binding site" evidence="12">
    <location>
        <position position="319"/>
    </location>
    <ligand>
        <name>an alpha-D-glucoside</name>
        <dbReference type="ChEBI" id="CHEBI:22390"/>
    </ligand>
</feature>
<dbReference type="SUPFAM" id="SSF49899">
    <property type="entry name" value="Concanavalin A-like lectins/glucanases"/>
    <property type="match status" value="1"/>
</dbReference>
<feature type="binding site" evidence="12">
    <location>
        <position position="136"/>
    </location>
    <ligand>
        <name>an alpha-D-glucoside</name>
        <dbReference type="ChEBI" id="CHEBI:22390"/>
    </ligand>
</feature>
<evidence type="ECO:0000313" key="16">
    <source>
        <dbReference type="EMBL" id="CAE8604236.1"/>
    </source>
</evidence>
<dbReference type="GO" id="GO:0005789">
    <property type="term" value="C:endoplasmic reticulum membrane"/>
    <property type="evidence" value="ECO:0007669"/>
    <property type="project" value="TreeGrafter"/>
</dbReference>
<comment type="similarity">
    <text evidence="2 11 14">Belongs to the calreticulin family.</text>
</comment>
<dbReference type="Proteomes" id="UP000654075">
    <property type="component" value="Unassembled WGS sequence"/>
</dbReference>
<feature type="binding site" evidence="12">
    <location>
        <position position="129"/>
    </location>
    <ligand>
        <name>an alpha-D-glucoside</name>
        <dbReference type="ChEBI" id="CHEBI:22390"/>
    </ligand>
</feature>
<evidence type="ECO:0000256" key="8">
    <source>
        <dbReference type="ARBA" id="ARBA00022833"/>
    </source>
</evidence>
<keyword evidence="17" id="KW-1185">Reference proteome</keyword>
<dbReference type="InterPro" id="IPR009033">
    <property type="entry name" value="Calreticulin/calnexin_P_dom_sf"/>
</dbReference>
<dbReference type="GO" id="GO:0005788">
    <property type="term" value="C:endoplasmic reticulum lumen"/>
    <property type="evidence" value="ECO:0007669"/>
    <property type="project" value="UniProtKB-SubCell"/>
</dbReference>
<keyword evidence="13" id="KW-1015">Disulfide bond</keyword>